<protein>
    <recommendedName>
        <fullName evidence="4">WAP domain-containing protein</fullName>
    </recommendedName>
</protein>
<dbReference type="HOGENOM" id="CLU_1527142_0_0_1"/>
<evidence type="ECO:0008006" key="4">
    <source>
        <dbReference type="Google" id="ProtNLM"/>
    </source>
</evidence>
<dbReference type="EnsemblMetazoa" id="tetur17g02300.1">
    <property type="protein sequence ID" value="tetur17g02300.1"/>
    <property type="gene ID" value="tetur17g02300"/>
</dbReference>
<feature type="signal peptide" evidence="1">
    <location>
        <begin position="1"/>
        <end position="20"/>
    </location>
</feature>
<keyword evidence="1" id="KW-0732">Signal</keyword>
<accession>T1KPZ9</accession>
<dbReference type="Proteomes" id="UP000015104">
    <property type="component" value="Unassembled WGS sequence"/>
</dbReference>
<evidence type="ECO:0000313" key="2">
    <source>
        <dbReference type="EnsemblMetazoa" id="tetur17g02300.1"/>
    </source>
</evidence>
<dbReference type="AlphaFoldDB" id="T1KPZ9"/>
<feature type="chain" id="PRO_5004591815" description="WAP domain-containing protein" evidence="1">
    <location>
        <begin position="21"/>
        <end position="176"/>
    </location>
</feature>
<keyword evidence="3" id="KW-1185">Reference proteome</keyword>
<name>T1KPZ9_TETUR</name>
<evidence type="ECO:0000313" key="3">
    <source>
        <dbReference type="Proteomes" id="UP000015104"/>
    </source>
</evidence>
<sequence length="176" mass="20114">MKTMILIILFIISLVPLSLQECHRFEFHETIESSFSLSDSIRDMCNKKGRIVDYSSQLIKKPGPPIFNVTFQCCAPSYCLSDHDCPINFNCKNGICSVAECEFTEEPEILWQEGQECLIDDDCSFYILPYDSENWKCLPDPRCSHGKTCDDSYNFCKRCPTGYIDADPKRFTGGNV</sequence>
<evidence type="ECO:0000256" key="1">
    <source>
        <dbReference type="SAM" id="SignalP"/>
    </source>
</evidence>
<organism evidence="2 3">
    <name type="scientific">Tetranychus urticae</name>
    <name type="common">Two-spotted spider mite</name>
    <dbReference type="NCBI Taxonomy" id="32264"/>
    <lineage>
        <taxon>Eukaryota</taxon>
        <taxon>Metazoa</taxon>
        <taxon>Ecdysozoa</taxon>
        <taxon>Arthropoda</taxon>
        <taxon>Chelicerata</taxon>
        <taxon>Arachnida</taxon>
        <taxon>Acari</taxon>
        <taxon>Acariformes</taxon>
        <taxon>Trombidiformes</taxon>
        <taxon>Prostigmata</taxon>
        <taxon>Eleutherengona</taxon>
        <taxon>Raphignathae</taxon>
        <taxon>Tetranychoidea</taxon>
        <taxon>Tetranychidae</taxon>
        <taxon>Tetranychus</taxon>
    </lineage>
</organism>
<proteinExistence type="predicted"/>
<dbReference type="EMBL" id="CAEY01000341">
    <property type="status" value="NOT_ANNOTATED_CDS"/>
    <property type="molecule type" value="Genomic_DNA"/>
</dbReference>
<reference evidence="3" key="1">
    <citation type="submission" date="2011-08" db="EMBL/GenBank/DDBJ databases">
        <authorList>
            <person name="Rombauts S."/>
        </authorList>
    </citation>
    <scope>NUCLEOTIDE SEQUENCE</scope>
    <source>
        <strain evidence="3">London</strain>
    </source>
</reference>
<reference evidence="2" key="2">
    <citation type="submission" date="2015-06" db="UniProtKB">
        <authorList>
            <consortium name="EnsemblMetazoa"/>
        </authorList>
    </citation>
    <scope>IDENTIFICATION</scope>
</reference>